<dbReference type="Pfam" id="PF01323">
    <property type="entry name" value="DSBA"/>
    <property type="match status" value="1"/>
</dbReference>
<keyword evidence="8" id="KW-1185">Reference proteome</keyword>
<dbReference type="eggNOG" id="ENOG502RH77">
    <property type="taxonomic scope" value="Eukaryota"/>
</dbReference>
<dbReference type="OMA" id="PFWGFDR"/>
<evidence type="ECO:0000256" key="4">
    <source>
        <dbReference type="PIRNR" id="PIRNR006386"/>
    </source>
</evidence>
<feature type="active site" description="Nucleophile" evidence="5">
    <location>
        <position position="19"/>
    </location>
</feature>
<dbReference type="InterPro" id="IPR001853">
    <property type="entry name" value="DSBA-like_thioredoxin_dom"/>
</dbReference>
<dbReference type="GeneID" id="27906936"/>
<dbReference type="InterPro" id="IPR051924">
    <property type="entry name" value="GST_Kappa/NadH"/>
</dbReference>
<dbReference type="Proteomes" id="UP000016931">
    <property type="component" value="Unassembled WGS sequence"/>
</dbReference>
<dbReference type="SUPFAM" id="SSF52833">
    <property type="entry name" value="Thioredoxin-like"/>
    <property type="match status" value="1"/>
</dbReference>
<dbReference type="Gene3D" id="3.40.30.10">
    <property type="entry name" value="Glutaredoxin"/>
    <property type="match status" value="1"/>
</dbReference>
<proteinExistence type="inferred from homology"/>
<gene>
    <name evidence="7" type="ORF">SEPMUDRAFT_67933</name>
</gene>
<dbReference type="STRING" id="692275.N1QIH6"/>
<dbReference type="PANTHER" id="PTHR42943">
    <property type="entry name" value="GLUTATHIONE S-TRANSFERASE KAPPA"/>
    <property type="match status" value="1"/>
</dbReference>
<name>N1QIH6_SPHMS</name>
<evidence type="ECO:0000256" key="3">
    <source>
        <dbReference type="ARBA" id="ARBA00047960"/>
    </source>
</evidence>
<evidence type="ECO:0000256" key="1">
    <source>
        <dbReference type="ARBA" id="ARBA00006494"/>
    </source>
</evidence>
<dbReference type="GO" id="GO:0004602">
    <property type="term" value="F:glutathione peroxidase activity"/>
    <property type="evidence" value="ECO:0007669"/>
    <property type="project" value="TreeGrafter"/>
</dbReference>
<dbReference type="RefSeq" id="XP_016760355.1">
    <property type="nucleotide sequence ID" value="XM_016909799.1"/>
</dbReference>
<dbReference type="InterPro" id="IPR036249">
    <property type="entry name" value="Thioredoxin-like_sf"/>
</dbReference>
<dbReference type="PIRSF" id="PIRSF006386">
    <property type="entry name" value="HCCAis_GSTk"/>
    <property type="match status" value="1"/>
</dbReference>
<comment type="similarity">
    <text evidence="1 4">Belongs to the GST superfamily. Kappa family.</text>
</comment>
<comment type="catalytic activity">
    <reaction evidence="3 4">
        <text>RX + glutathione = an S-substituted glutathione + a halide anion + H(+)</text>
        <dbReference type="Rhea" id="RHEA:16437"/>
        <dbReference type="ChEBI" id="CHEBI:15378"/>
        <dbReference type="ChEBI" id="CHEBI:16042"/>
        <dbReference type="ChEBI" id="CHEBI:17792"/>
        <dbReference type="ChEBI" id="CHEBI:57925"/>
        <dbReference type="ChEBI" id="CHEBI:90779"/>
        <dbReference type="EC" id="2.5.1.18"/>
    </reaction>
</comment>
<evidence type="ECO:0000313" key="8">
    <source>
        <dbReference type="Proteomes" id="UP000016931"/>
    </source>
</evidence>
<dbReference type="GO" id="GO:0005739">
    <property type="term" value="C:mitochondrion"/>
    <property type="evidence" value="ECO:0007669"/>
    <property type="project" value="TreeGrafter"/>
</dbReference>
<protein>
    <recommendedName>
        <fullName evidence="4">Glutathione S-transferase kappa</fullName>
        <ecNumber evidence="4">2.5.1.18</ecNumber>
    </recommendedName>
</protein>
<evidence type="ECO:0000313" key="7">
    <source>
        <dbReference type="EMBL" id="EMF12234.1"/>
    </source>
</evidence>
<evidence type="ECO:0000259" key="6">
    <source>
        <dbReference type="Pfam" id="PF01323"/>
    </source>
</evidence>
<organism evidence="7 8">
    <name type="scientific">Sphaerulina musiva (strain SO2202)</name>
    <name type="common">Poplar stem canker fungus</name>
    <name type="synonym">Septoria musiva</name>
    <dbReference type="NCBI Taxonomy" id="692275"/>
    <lineage>
        <taxon>Eukaryota</taxon>
        <taxon>Fungi</taxon>
        <taxon>Dikarya</taxon>
        <taxon>Ascomycota</taxon>
        <taxon>Pezizomycotina</taxon>
        <taxon>Dothideomycetes</taxon>
        <taxon>Dothideomycetidae</taxon>
        <taxon>Mycosphaerellales</taxon>
        <taxon>Mycosphaerellaceae</taxon>
        <taxon>Sphaerulina</taxon>
    </lineage>
</organism>
<dbReference type="PANTHER" id="PTHR42943:SF13">
    <property type="entry name" value="GLUTATHIONE S-TRANSFERASE KAPPA-RELATED"/>
    <property type="match status" value="1"/>
</dbReference>
<sequence>MSTNTGNGGRIDLYVDCNSPWSYFAYLYLRRNRPALSQHNISVEIHPIFLGGINVGSGNKPPWTLPAKARLSKLELPRGMQYFGLPPNAMKTPPFFPIMSILPMRAMLVAKDQCEYDRYEDAFGGLWEALWGIGGENRDVSRVDVLAEVLRKYFGEGEVELIMKGAVDAKYKKLLVDETARLVDQGAFGAPWLLVTNADGREESFFGSDRWHFIYQFLGVPFQDITILPPPGKDGAKL</sequence>
<dbReference type="EMBL" id="KB456265">
    <property type="protein sequence ID" value="EMF12234.1"/>
    <property type="molecule type" value="Genomic_DNA"/>
</dbReference>
<evidence type="ECO:0000256" key="2">
    <source>
        <dbReference type="ARBA" id="ARBA00022679"/>
    </source>
</evidence>
<keyword evidence="2 4" id="KW-0808">Transferase</keyword>
<feature type="domain" description="DSBA-like thioredoxin" evidence="6">
    <location>
        <begin position="11"/>
        <end position="217"/>
    </location>
</feature>
<dbReference type="HOGENOM" id="CLU_069253_1_0_1"/>
<dbReference type="OrthoDB" id="4664297at2759"/>
<dbReference type="AlphaFoldDB" id="N1QIH6"/>
<evidence type="ECO:0000256" key="5">
    <source>
        <dbReference type="PIRSR" id="PIRSR006386-1"/>
    </source>
</evidence>
<dbReference type="InterPro" id="IPR014440">
    <property type="entry name" value="HCCAis_GSTk"/>
</dbReference>
<dbReference type="GO" id="GO:0004364">
    <property type="term" value="F:glutathione transferase activity"/>
    <property type="evidence" value="ECO:0007669"/>
    <property type="project" value="UniProtKB-UniRule"/>
</dbReference>
<dbReference type="FunFam" id="3.40.30.10:FF:000096">
    <property type="entry name" value="Glutathione S-transferase kappa"/>
    <property type="match status" value="1"/>
</dbReference>
<reference evidence="7 8" key="1">
    <citation type="journal article" date="2012" name="PLoS Pathog.">
        <title>Diverse lifestyles and strategies of plant pathogenesis encoded in the genomes of eighteen Dothideomycetes fungi.</title>
        <authorList>
            <person name="Ohm R.A."/>
            <person name="Feau N."/>
            <person name="Henrissat B."/>
            <person name="Schoch C.L."/>
            <person name="Horwitz B.A."/>
            <person name="Barry K.W."/>
            <person name="Condon B.J."/>
            <person name="Copeland A.C."/>
            <person name="Dhillon B."/>
            <person name="Glaser F."/>
            <person name="Hesse C.N."/>
            <person name="Kosti I."/>
            <person name="LaButti K."/>
            <person name="Lindquist E.A."/>
            <person name="Lucas S."/>
            <person name="Salamov A.A."/>
            <person name="Bradshaw R.E."/>
            <person name="Ciuffetti L."/>
            <person name="Hamelin R.C."/>
            <person name="Kema G.H.J."/>
            <person name="Lawrence C."/>
            <person name="Scott J.A."/>
            <person name="Spatafora J.W."/>
            <person name="Turgeon B.G."/>
            <person name="de Wit P.J.G.M."/>
            <person name="Zhong S."/>
            <person name="Goodwin S.B."/>
            <person name="Grigoriev I.V."/>
        </authorList>
    </citation>
    <scope>NUCLEOTIDE SEQUENCE [LARGE SCALE GENOMIC DNA]</scope>
    <source>
        <strain evidence="7 8">SO2202</strain>
    </source>
</reference>
<accession>N1QIH6</accession>
<dbReference type="GO" id="GO:0005777">
    <property type="term" value="C:peroxisome"/>
    <property type="evidence" value="ECO:0007669"/>
    <property type="project" value="TreeGrafter"/>
</dbReference>
<dbReference type="GO" id="GO:0006749">
    <property type="term" value="P:glutathione metabolic process"/>
    <property type="evidence" value="ECO:0007669"/>
    <property type="project" value="TreeGrafter"/>
</dbReference>
<dbReference type="EC" id="2.5.1.18" evidence="4"/>